<reference evidence="11 12" key="1">
    <citation type="submission" date="2017-03" db="EMBL/GenBank/DDBJ databases">
        <title>Widespread Adenine N6-methylation of Active Genes in Fungi.</title>
        <authorList>
            <consortium name="DOE Joint Genome Institute"/>
            <person name="Mondo S.J."/>
            <person name="Dannebaum R.O."/>
            <person name="Kuo R.C."/>
            <person name="Louie K.B."/>
            <person name="Bewick A.J."/>
            <person name="Labutti K."/>
            <person name="Haridas S."/>
            <person name="Kuo A."/>
            <person name="Salamov A."/>
            <person name="Ahrendt S.R."/>
            <person name="Lau R."/>
            <person name="Bowen B.P."/>
            <person name="Lipzen A."/>
            <person name="Sullivan W."/>
            <person name="Andreopoulos W.B."/>
            <person name="Clum A."/>
            <person name="Lindquist E."/>
            <person name="Daum C."/>
            <person name="Northen T.R."/>
            <person name="Ramamoorthy G."/>
            <person name="Schmitz R.J."/>
            <person name="Gryganskyi A."/>
            <person name="Culley D."/>
            <person name="Magnuson J."/>
            <person name="James T.Y."/>
            <person name="O'Malley M.A."/>
            <person name="Stajich J.E."/>
            <person name="Spatafora J.W."/>
            <person name="Visel A."/>
            <person name="Grigoriev I.V."/>
        </authorList>
    </citation>
    <scope>NUCLEOTIDE SEQUENCE [LARGE SCALE GENOMIC DNA]</scope>
    <source>
        <strain evidence="11 12">NRRL Y-17943</strain>
    </source>
</reference>
<keyword evidence="8" id="KW-0503">Monooxygenase</keyword>
<keyword evidence="10" id="KW-1133">Transmembrane helix</keyword>
<gene>
    <name evidence="11" type="ORF">BD324DRAFT_649398</name>
</gene>
<keyword evidence="10" id="KW-0472">Membrane</keyword>
<dbReference type="STRING" id="4999.A0A1Y1UMN3"/>
<evidence type="ECO:0000256" key="9">
    <source>
        <dbReference type="PIRSR" id="PIRSR602403-1"/>
    </source>
</evidence>
<keyword evidence="12" id="KW-1185">Reference proteome</keyword>
<evidence type="ECO:0000256" key="10">
    <source>
        <dbReference type="SAM" id="Phobius"/>
    </source>
</evidence>
<evidence type="ECO:0000256" key="3">
    <source>
        <dbReference type="ARBA" id="ARBA00010617"/>
    </source>
</evidence>
<keyword evidence="7 9" id="KW-0408">Iron</keyword>
<dbReference type="OrthoDB" id="1470350at2759"/>
<name>A0A1Y1UMN3_9TREE</name>
<dbReference type="InterPro" id="IPR002403">
    <property type="entry name" value="Cyt_P450_E_grp-IV"/>
</dbReference>
<dbReference type="EMBL" id="NBSH01000003">
    <property type="protein sequence ID" value="ORX39321.1"/>
    <property type="molecule type" value="Genomic_DNA"/>
</dbReference>
<dbReference type="InterPro" id="IPR050121">
    <property type="entry name" value="Cytochrome_P450_monoxygenase"/>
</dbReference>
<evidence type="ECO:0000256" key="5">
    <source>
        <dbReference type="ARBA" id="ARBA00022723"/>
    </source>
</evidence>
<evidence type="ECO:0000256" key="6">
    <source>
        <dbReference type="ARBA" id="ARBA00023002"/>
    </source>
</evidence>
<dbReference type="GO" id="GO:0016705">
    <property type="term" value="F:oxidoreductase activity, acting on paired donors, with incorporation or reduction of molecular oxygen"/>
    <property type="evidence" value="ECO:0007669"/>
    <property type="project" value="InterPro"/>
</dbReference>
<keyword evidence="10" id="KW-0812">Transmembrane</keyword>
<dbReference type="Pfam" id="PF00067">
    <property type="entry name" value="p450"/>
    <property type="match status" value="1"/>
</dbReference>
<dbReference type="PRINTS" id="PR00385">
    <property type="entry name" value="P450"/>
</dbReference>
<keyword evidence="5 9" id="KW-0479">Metal-binding</keyword>
<protein>
    <submittedName>
        <fullName evidence="11">Cytochrome P450</fullName>
    </submittedName>
</protein>
<feature type="binding site" description="axial binding residue" evidence="9">
    <location>
        <position position="492"/>
    </location>
    <ligand>
        <name>heme</name>
        <dbReference type="ChEBI" id="CHEBI:30413"/>
    </ligand>
    <ligandPart>
        <name>Fe</name>
        <dbReference type="ChEBI" id="CHEBI:18248"/>
    </ligandPart>
</feature>
<dbReference type="Gene3D" id="1.10.630.10">
    <property type="entry name" value="Cytochrome P450"/>
    <property type="match status" value="1"/>
</dbReference>
<evidence type="ECO:0000313" key="12">
    <source>
        <dbReference type="Proteomes" id="UP000193218"/>
    </source>
</evidence>
<dbReference type="Proteomes" id="UP000193218">
    <property type="component" value="Unassembled WGS sequence"/>
</dbReference>
<keyword evidence="6" id="KW-0560">Oxidoreductase</keyword>
<dbReference type="RefSeq" id="XP_021873184.1">
    <property type="nucleotide sequence ID" value="XM_022017984.1"/>
</dbReference>
<dbReference type="InterPro" id="IPR001128">
    <property type="entry name" value="Cyt_P450"/>
</dbReference>
<dbReference type="PRINTS" id="PR00465">
    <property type="entry name" value="EP450IV"/>
</dbReference>
<comment type="similarity">
    <text evidence="3">Belongs to the cytochrome P450 family.</text>
</comment>
<dbReference type="GO" id="GO:0004497">
    <property type="term" value="F:monooxygenase activity"/>
    <property type="evidence" value="ECO:0007669"/>
    <property type="project" value="UniProtKB-KW"/>
</dbReference>
<proteinExistence type="inferred from homology"/>
<comment type="pathway">
    <text evidence="2">Secondary metabolite biosynthesis.</text>
</comment>
<dbReference type="InterPro" id="IPR036396">
    <property type="entry name" value="Cyt_P450_sf"/>
</dbReference>
<feature type="transmembrane region" description="Helical" evidence="10">
    <location>
        <begin position="20"/>
        <end position="43"/>
    </location>
</feature>
<keyword evidence="4 9" id="KW-0349">Heme</keyword>
<dbReference type="PANTHER" id="PTHR24305:SF166">
    <property type="entry name" value="CYTOCHROME P450 12A4, MITOCHONDRIAL-RELATED"/>
    <property type="match status" value="1"/>
</dbReference>
<comment type="cofactor">
    <cofactor evidence="1 9">
        <name>heme</name>
        <dbReference type="ChEBI" id="CHEBI:30413"/>
    </cofactor>
</comment>
<dbReference type="GO" id="GO:0005506">
    <property type="term" value="F:iron ion binding"/>
    <property type="evidence" value="ECO:0007669"/>
    <property type="project" value="InterPro"/>
</dbReference>
<evidence type="ECO:0000256" key="2">
    <source>
        <dbReference type="ARBA" id="ARBA00005179"/>
    </source>
</evidence>
<evidence type="ECO:0000256" key="7">
    <source>
        <dbReference type="ARBA" id="ARBA00023004"/>
    </source>
</evidence>
<accession>A0A1Y1UMN3</accession>
<dbReference type="GO" id="GO:0020037">
    <property type="term" value="F:heme binding"/>
    <property type="evidence" value="ECO:0007669"/>
    <property type="project" value="InterPro"/>
</dbReference>
<sequence>MDTVFGMARWAIAQPRQGWMGVSALAIVLVFLAIVSAGLFLFLRGALVPFRDLPGPAPDHWFYGSFKTLMASPSGAMVDKWTKQYGTTFRWTSIFRRPEIISLDPAVASYVWSHPDTFDRAQSSLTQFKELIGPSVLSSAGDEHKRMRRALLPAFSVAQMRNNLPIFWKKAYQFKDKLAQQIGEHGKDINPVKLLDQLTIDIIGRAGFNHEFNSLGDGQDELLKAFQRRQVANTVSGMVRMLQFTGVPVGRLFPNKTQRESQEAKRLSYKLSKEIYDRSVQAVAGDTDAKISKGDIVESDLISVLIKSNMASDVRSEQKMSAEEIIGNMFAFILAGNVTTSRTLVWALHVLSTRQDVQDNLRTELSRVPLDELELDELNELPYLEAFVRELLRLYTLVPMNVRQATKATTISLSRPIKGRSGKTIDTLRINKGTTVLLPLLNINTSTEFFGQDADTFRPERFLDRSKEGQSWSSVPGIYGNITTFTNGSHACLGYRFAMIEIKVVIFVLLRGFTINAVPGQSDVVRQGAIGISVPVVKGAKVPGLSFNIRPNVK</sequence>
<evidence type="ECO:0000256" key="8">
    <source>
        <dbReference type="ARBA" id="ARBA00023033"/>
    </source>
</evidence>
<dbReference type="SUPFAM" id="SSF48264">
    <property type="entry name" value="Cytochrome P450"/>
    <property type="match status" value="1"/>
</dbReference>
<organism evidence="11 12">
    <name type="scientific">Kockovaella imperatae</name>
    <dbReference type="NCBI Taxonomy" id="4999"/>
    <lineage>
        <taxon>Eukaryota</taxon>
        <taxon>Fungi</taxon>
        <taxon>Dikarya</taxon>
        <taxon>Basidiomycota</taxon>
        <taxon>Agaricomycotina</taxon>
        <taxon>Tremellomycetes</taxon>
        <taxon>Tremellales</taxon>
        <taxon>Cuniculitremaceae</taxon>
        <taxon>Kockovaella</taxon>
    </lineage>
</organism>
<dbReference type="InParanoid" id="A0A1Y1UMN3"/>
<dbReference type="AlphaFoldDB" id="A0A1Y1UMN3"/>
<evidence type="ECO:0000256" key="1">
    <source>
        <dbReference type="ARBA" id="ARBA00001971"/>
    </source>
</evidence>
<dbReference type="GeneID" id="33559793"/>
<dbReference type="PANTHER" id="PTHR24305">
    <property type="entry name" value="CYTOCHROME P450"/>
    <property type="match status" value="1"/>
</dbReference>
<evidence type="ECO:0000313" key="11">
    <source>
        <dbReference type="EMBL" id="ORX39321.1"/>
    </source>
</evidence>
<comment type="caution">
    <text evidence="11">The sequence shown here is derived from an EMBL/GenBank/DDBJ whole genome shotgun (WGS) entry which is preliminary data.</text>
</comment>
<evidence type="ECO:0000256" key="4">
    <source>
        <dbReference type="ARBA" id="ARBA00022617"/>
    </source>
</evidence>